<proteinExistence type="predicted"/>
<evidence type="ECO:0000313" key="1">
    <source>
        <dbReference type="EMBL" id="MFC3859909.1"/>
    </source>
</evidence>
<accession>A0ABV8A3A5</accession>
<gene>
    <name evidence="1" type="ORF">ACFOPQ_03905</name>
</gene>
<name>A0ABV8A3A5_9DEIO</name>
<dbReference type="EMBL" id="JBHRZF010000035">
    <property type="protein sequence ID" value="MFC3859909.1"/>
    <property type="molecule type" value="Genomic_DNA"/>
</dbReference>
<sequence>MAGHSLSRRHRRPAFVMTVYLDGDGVWLFRLKSLRDGREQIVKDIQALLKVLEARASEDAPAGKEIHAEA</sequence>
<keyword evidence="2" id="KW-1185">Reference proteome</keyword>
<protein>
    <submittedName>
        <fullName evidence="1">Uncharacterized protein</fullName>
    </submittedName>
</protein>
<organism evidence="1 2">
    <name type="scientific">Deinococcus antarcticus</name>
    <dbReference type="NCBI Taxonomy" id="1298767"/>
    <lineage>
        <taxon>Bacteria</taxon>
        <taxon>Thermotogati</taxon>
        <taxon>Deinococcota</taxon>
        <taxon>Deinococci</taxon>
        <taxon>Deinococcales</taxon>
        <taxon>Deinococcaceae</taxon>
        <taxon>Deinococcus</taxon>
    </lineage>
</organism>
<evidence type="ECO:0000313" key="2">
    <source>
        <dbReference type="Proteomes" id="UP001595748"/>
    </source>
</evidence>
<dbReference type="Proteomes" id="UP001595748">
    <property type="component" value="Unassembled WGS sequence"/>
</dbReference>
<reference evidence="2" key="1">
    <citation type="journal article" date="2019" name="Int. J. Syst. Evol. Microbiol.">
        <title>The Global Catalogue of Microorganisms (GCM) 10K type strain sequencing project: providing services to taxonomists for standard genome sequencing and annotation.</title>
        <authorList>
            <consortium name="The Broad Institute Genomics Platform"/>
            <consortium name="The Broad Institute Genome Sequencing Center for Infectious Disease"/>
            <person name="Wu L."/>
            <person name="Ma J."/>
        </authorList>
    </citation>
    <scope>NUCLEOTIDE SEQUENCE [LARGE SCALE GENOMIC DNA]</scope>
    <source>
        <strain evidence="2">CCTCC AB 2013263</strain>
    </source>
</reference>
<comment type="caution">
    <text evidence="1">The sequence shown here is derived from an EMBL/GenBank/DDBJ whole genome shotgun (WGS) entry which is preliminary data.</text>
</comment>
<dbReference type="RefSeq" id="WP_380076070.1">
    <property type="nucleotide sequence ID" value="NZ_JBHRZF010000035.1"/>
</dbReference>